<dbReference type="InterPro" id="IPR036873">
    <property type="entry name" value="Rhodanese-like_dom_sf"/>
</dbReference>
<evidence type="ECO:0000259" key="3">
    <source>
        <dbReference type="PROSITE" id="PS50206"/>
    </source>
</evidence>
<dbReference type="OrthoDB" id="9770030at2"/>
<dbReference type="SMART" id="SM00450">
    <property type="entry name" value="RHOD"/>
    <property type="match status" value="2"/>
</dbReference>
<gene>
    <name evidence="4" type="ordered locus">SULAZ_1408</name>
</gene>
<dbReference type="Gene3D" id="3.40.250.10">
    <property type="entry name" value="Rhodanese-like domain"/>
    <property type="match status" value="2"/>
</dbReference>
<feature type="domain" description="Rhodanese" evidence="3">
    <location>
        <begin position="175"/>
        <end position="304"/>
    </location>
</feature>
<evidence type="ECO:0000313" key="5">
    <source>
        <dbReference type="Proteomes" id="UP000001369"/>
    </source>
</evidence>
<dbReference type="PANTHER" id="PTHR43855:SF1">
    <property type="entry name" value="THIOSULFATE SULFURTRANSFERASE"/>
    <property type="match status" value="1"/>
</dbReference>
<keyword evidence="1" id="KW-0677">Repeat</keyword>
<reference evidence="4 5" key="1">
    <citation type="journal article" date="2009" name="J. Bacteriol.">
        <title>Complete and draft genome sequences of six members of the Aquificales.</title>
        <authorList>
            <person name="Reysenbach A.L."/>
            <person name="Hamamura N."/>
            <person name="Podar M."/>
            <person name="Griffiths E."/>
            <person name="Ferreira S."/>
            <person name="Hochstein R."/>
            <person name="Heidelberg J."/>
            <person name="Johnson J."/>
            <person name="Mead D."/>
            <person name="Pohorille A."/>
            <person name="Sarmiento M."/>
            <person name="Schweighofer K."/>
            <person name="Seshadri R."/>
            <person name="Voytek M.A."/>
        </authorList>
    </citation>
    <scope>NUCLEOTIDE SEQUENCE [LARGE SCALE GENOMIC DNA]</scope>
    <source>
        <strain evidence="5">Az-Fu1 / DSM 15241 / OCM 825</strain>
    </source>
</reference>
<keyword evidence="2" id="KW-0732">Signal</keyword>
<dbReference type="SUPFAM" id="SSF52821">
    <property type="entry name" value="Rhodanese/Cell cycle control phosphatase"/>
    <property type="match status" value="2"/>
</dbReference>
<dbReference type="InterPro" id="IPR001763">
    <property type="entry name" value="Rhodanese-like_dom"/>
</dbReference>
<dbReference type="eggNOG" id="COG2897">
    <property type="taxonomic scope" value="Bacteria"/>
</dbReference>
<evidence type="ECO:0000256" key="1">
    <source>
        <dbReference type="ARBA" id="ARBA00022737"/>
    </source>
</evidence>
<accession>C1DW88</accession>
<organism evidence="4 5">
    <name type="scientific">Sulfurihydrogenibium azorense (strain DSM 15241 / OCM 825 / Az-Fu1)</name>
    <dbReference type="NCBI Taxonomy" id="204536"/>
    <lineage>
        <taxon>Bacteria</taxon>
        <taxon>Pseudomonadati</taxon>
        <taxon>Aquificota</taxon>
        <taxon>Aquificia</taxon>
        <taxon>Aquificales</taxon>
        <taxon>Hydrogenothermaceae</taxon>
        <taxon>Sulfurihydrogenibium</taxon>
    </lineage>
</organism>
<dbReference type="STRING" id="204536.SULAZ_1408"/>
<dbReference type="Proteomes" id="UP000001369">
    <property type="component" value="Chromosome"/>
</dbReference>
<dbReference type="HOGENOM" id="CLU_031618_1_7_0"/>
<dbReference type="CDD" id="cd01449">
    <property type="entry name" value="TST_Repeat_2"/>
    <property type="match status" value="1"/>
</dbReference>
<dbReference type="PANTHER" id="PTHR43855">
    <property type="entry name" value="THIOSULFATE SULFURTRANSFERASE"/>
    <property type="match status" value="1"/>
</dbReference>
<sequence length="305" mass="32963">MKKVLTLAAAGLLTVAASSKAADLLISVDQAKDLLGKAVFVCGDDPKVFQAGHIPNAQNAYAHDLHYLSDIKKCGGLPMCENNAQKLISGLGISNNSHVIAYDDGKGPNASGVWFFLYLYGVDNVQMLDGGFATWKAKGLPVETGPAKKPAPGKFTVKVRKDILATKDEVLKASKDPNYVILDARRFEEYTGKTLLEALEAPGKHKQVERGGHIPGAKFFEWKKLAGNPNGEPDKPLFKPVDQIKKQLERAGITPDKTVISYCHVGLGRGSFVFAALKLAGYPKAKVYVGSWDEWGNDASLPIEQ</sequence>
<feature type="domain" description="Rhodanese" evidence="3">
    <location>
        <begin position="43"/>
        <end position="144"/>
    </location>
</feature>
<dbReference type="InterPro" id="IPR051126">
    <property type="entry name" value="Thiosulfate_sulfurtransferase"/>
</dbReference>
<dbReference type="Pfam" id="PF00581">
    <property type="entry name" value="Rhodanese"/>
    <property type="match status" value="2"/>
</dbReference>
<keyword evidence="5" id="KW-1185">Reference proteome</keyword>
<dbReference type="KEGG" id="saf:SULAZ_1408"/>
<protein>
    <recommendedName>
        <fullName evidence="3">Rhodanese domain-containing protein</fullName>
    </recommendedName>
</protein>
<dbReference type="PROSITE" id="PS50206">
    <property type="entry name" value="RHODANESE_3"/>
    <property type="match status" value="2"/>
</dbReference>
<evidence type="ECO:0000313" key="4">
    <source>
        <dbReference type="EMBL" id="ACN99616.1"/>
    </source>
</evidence>
<name>C1DW88_SULAA</name>
<dbReference type="AlphaFoldDB" id="C1DW88"/>
<dbReference type="RefSeq" id="WP_012674928.1">
    <property type="nucleotide sequence ID" value="NC_012438.1"/>
</dbReference>
<feature type="signal peptide" evidence="2">
    <location>
        <begin position="1"/>
        <end position="21"/>
    </location>
</feature>
<proteinExistence type="predicted"/>
<dbReference type="EMBL" id="CP001229">
    <property type="protein sequence ID" value="ACN99616.1"/>
    <property type="molecule type" value="Genomic_DNA"/>
</dbReference>
<feature type="chain" id="PRO_5002906361" description="Rhodanese domain-containing protein" evidence="2">
    <location>
        <begin position="22"/>
        <end position="305"/>
    </location>
</feature>
<evidence type="ECO:0000256" key="2">
    <source>
        <dbReference type="SAM" id="SignalP"/>
    </source>
</evidence>